<keyword evidence="2" id="KW-0732">Signal</keyword>
<dbReference type="EMBL" id="OBEL01000001">
    <property type="protein sequence ID" value="SNZ09289.1"/>
    <property type="molecule type" value="Genomic_DNA"/>
</dbReference>
<evidence type="ECO:0000313" key="4">
    <source>
        <dbReference type="Proteomes" id="UP000219439"/>
    </source>
</evidence>
<feature type="region of interest" description="Disordered" evidence="1">
    <location>
        <begin position="82"/>
        <end position="112"/>
    </location>
</feature>
<feature type="signal peptide" evidence="2">
    <location>
        <begin position="1"/>
        <end position="33"/>
    </location>
</feature>
<proteinExistence type="predicted"/>
<organism evidence="3 4">
    <name type="scientific">Cohaesibacter gelatinilyticus</name>
    <dbReference type="NCBI Taxonomy" id="372072"/>
    <lineage>
        <taxon>Bacteria</taxon>
        <taxon>Pseudomonadati</taxon>
        <taxon>Pseudomonadota</taxon>
        <taxon>Alphaproteobacteria</taxon>
        <taxon>Hyphomicrobiales</taxon>
        <taxon>Cohaesibacteraceae</taxon>
    </lineage>
</organism>
<sequence>MTVMGRKNLARRAGRGVTLGVAMSLLVSAVALAAPKSDDFVSKSSSSSSIDLSSSSGPRVGTDDGRIIVAQNFFQRLFGIGSKKKKPSAQKQKKRGGTKKSRSTTPPAVKTVPKDPDAAVIAVFGDEFSQDIAFGLRDAFAKTPDVKVDIHSVRNTGLLHRATRNPLADLTPLIESKPFTFAVVMVGLNDRGKFPAVKNEEGEVVREAIAFQEPGWEGLYAKRIDAVRISLQNKEKPVYWVGLPPVKSAKLTIELNYLNDIIRSRLIERDERFIDIWDAFSNEDGDYVRRGPDLSGQDKNLRHKTGIRFTAAGRRKLAFFVEKLVIRALSQSVDEAALPDFLSSDDEAALKEGRGDRRGIFVVRQPPVDATKLIAPGDKIVINNQNKELGNPGAGVPDLRVDDFSWPVKSQ</sequence>
<dbReference type="AlphaFoldDB" id="A0A285NIK1"/>
<dbReference type="Pfam" id="PF04311">
    <property type="entry name" value="DUF459"/>
    <property type="match status" value="1"/>
</dbReference>
<reference evidence="3 4" key="1">
    <citation type="submission" date="2017-09" db="EMBL/GenBank/DDBJ databases">
        <authorList>
            <person name="Ehlers B."/>
            <person name="Leendertz F.H."/>
        </authorList>
    </citation>
    <scope>NUCLEOTIDE SEQUENCE [LARGE SCALE GENOMIC DNA]</scope>
    <source>
        <strain evidence="3 4">DSM 18289</strain>
    </source>
</reference>
<feature type="chain" id="PRO_5012018354" description="SGNH hydrolase-type esterase domain-containing protein" evidence="2">
    <location>
        <begin position="34"/>
        <end position="411"/>
    </location>
</feature>
<evidence type="ECO:0000256" key="2">
    <source>
        <dbReference type="SAM" id="SignalP"/>
    </source>
</evidence>
<dbReference type="Proteomes" id="UP000219439">
    <property type="component" value="Unassembled WGS sequence"/>
</dbReference>
<dbReference type="GO" id="GO:0016788">
    <property type="term" value="F:hydrolase activity, acting on ester bonds"/>
    <property type="evidence" value="ECO:0007669"/>
    <property type="project" value="UniProtKB-ARBA"/>
</dbReference>
<keyword evidence="4" id="KW-1185">Reference proteome</keyword>
<dbReference type="InterPro" id="IPR036514">
    <property type="entry name" value="SGNH_hydro_sf"/>
</dbReference>
<name>A0A285NIK1_9HYPH</name>
<accession>A0A285NIK1</accession>
<feature type="compositionally biased region" description="Low complexity" evidence="1">
    <location>
        <begin position="42"/>
        <end position="56"/>
    </location>
</feature>
<protein>
    <recommendedName>
        <fullName evidence="5">SGNH hydrolase-type esterase domain-containing protein</fullName>
    </recommendedName>
</protein>
<feature type="compositionally biased region" description="Basic residues" evidence="1">
    <location>
        <begin position="82"/>
        <end position="102"/>
    </location>
</feature>
<evidence type="ECO:0000313" key="3">
    <source>
        <dbReference type="EMBL" id="SNZ09289.1"/>
    </source>
</evidence>
<gene>
    <name evidence="3" type="ORF">SAMN06265368_1992</name>
</gene>
<feature type="region of interest" description="Disordered" evidence="1">
    <location>
        <begin position="39"/>
        <end position="63"/>
    </location>
</feature>
<evidence type="ECO:0000256" key="1">
    <source>
        <dbReference type="SAM" id="MobiDB-lite"/>
    </source>
</evidence>
<dbReference type="Gene3D" id="3.40.50.1110">
    <property type="entry name" value="SGNH hydrolase"/>
    <property type="match status" value="1"/>
</dbReference>
<dbReference type="InterPro" id="IPR007407">
    <property type="entry name" value="DUF459"/>
</dbReference>
<dbReference type="RefSeq" id="WP_097153087.1">
    <property type="nucleotide sequence ID" value="NZ_OBEL01000001.1"/>
</dbReference>
<dbReference type="SUPFAM" id="SSF52266">
    <property type="entry name" value="SGNH hydrolase"/>
    <property type="match status" value="1"/>
</dbReference>
<dbReference type="OrthoDB" id="9805649at2"/>
<evidence type="ECO:0008006" key="5">
    <source>
        <dbReference type="Google" id="ProtNLM"/>
    </source>
</evidence>